<dbReference type="Gene3D" id="3.40.50.2300">
    <property type="match status" value="2"/>
</dbReference>
<keyword evidence="2" id="KW-0813">Transport</keyword>
<dbReference type="SUPFAM" id="SSF53822">
    <property type="entry name" value="Periplasmic binding protein-like I"/>
    <property type="match status" value="1"/>
</dbReference>
<sequence length="384" mass="40870">MLNKTIVKLAVPVAIGALALTGCGSGSDSGDGTYKIAFQGPLSGENVQLGENMENGIKLAIDEANASGDYDFKIEYVPVDDMGQPDKATAAAQKALDQDVIAVIGPAFSGAADTAAEFYKDAKVPAVSSSATRPDLTTKGYDTFFRAVPNDSAQGAGMAKYFKEATDAKTVVVVDDKTDYGVGLADVAEKALNDAGIKAIRQSAPQKTPDYSAAARKVTNTKADGMIYAGYYEDAGPFAKKLDEAGFKGVKISGDGSNDPSFVKLAGNAANGWKLTCPCTDPTQEEATKKFAADYEKEFKRAPGTYSAESYDVAKMLISEIDKLGDDVSREGLLKALKTVKYQGLTKEFTFDDKGEFQNQTIYLYQVKDGKIEYEGNIDDLSKS</sequence>
<protein>
    <submittedName>
        <fullName evidence="7">Branched-chain amino acid ABC transporter substrate-binding protein</fullName>
    </submittedName>
</protein>
<accession>A0ABR6ECA4</accession>
<dbReference type="PANTHER" id="PTHR47151">
    <property type="entry name" value="LEU/ILE/VAL-BINDING ABC TRANSPORTER SUBUNIT"/>
    <property type="match status" value="1"/>
</dbReference>
<evidence type="ECO:0000313" key="7">
    <source>
        <dbReference type="EMBL" id="MBB1242958.1"/>
    </source>
</evidence>
<dbReference type="PANTHER" id="PTHR47151:SF2">
    <property type="entry name" value="AMINO ACID BINDING PROTEIN"/>
    <property type="match status" value="1"/>
</dbReference>
<comment type="similarity">
    <text evidence="1">Belongs to the leucine-binding protein family.</text>
</comment>
<dbReference type="InterPro" id="IPR000709">
    <property type="entry name" value="Leu_Ile_Val-bd"/>
</dbReference>
<name>A0ABR6ECA4_9ACTN</name>
<evidence type="ECO:0000313" key="8">
    <source>
        <dbReference type="Proteomes" id="UP000766698"/>
    </source>
</evidence>
<reference evidence="8" key="1">
    <citation type="journal article" date="2020" name="Syst. Appl. Microbiol.">
        <title>Streptomyces alkaliterrae sp. nov., isolated from an alkaline soil, and emended descriptions of Streptomyces alkaliphilus, Streptomyces calidiresistens and Streptomyces durbertensis.</title>
        <authorList>
            <person name="Swiecimska M."/>
            <person name="Golinska P."/>
            <person name="Nouioui I."/>
            <person name="Wypij M."/>
            <person name="Rai M."/>
            <person name="Sangal V."/>
            <person name="Goodfellow M."/>
        </authorList>
    </citation>
    <scope>NUCLEOTIDE SEQUENCE [LARGE SCALE GENOMIC DNA]</scope>
    <source>
        <strain evidence="8">DSM 104538</strain>
    </source>
</reference>
<comment type="caution">
    <text evidence="7">The sequence shown here is derived from an EMBL/GenBank/DDBJ whole genome shotgun (WGS) entry which is preliminary data.</text>
</comment>
<dbReference type="EMBL" id="WMLF01000044">
    <property type="protein sequence ID" value="MBB1242958.1"/>
    <property type="molecule type" value="Genomic_DNA"/>
</dbReference>
<evidence type="ECO:0000259" key="6">
    <source>
        <dbReference type="Pfam" id="PF13458"/>
    </source>
</evidence>
<organism evidence="7 8">
    <name type="scientific">Streptomyces durbertensis</name>
    <dbReference type="NCBI Taxonomy" id="2448886"/>
    <lineage>
        <taxon>Bacteria</taxon>
        <taxon>Bacillati</taxon>
        <taxon>Actinomycetota</taxon>
        <taxon>Actinomycetes</taxon>
        <taxon>Kitasatosporales</taxon>
        <taxon>Streptomycetaceae</taxon>
        <taxon>Streptomyces</taxon>
    </lineage>
</organism>
<feature type="signal peptide" evidence="5">
    <location>
        <begin position="1"/>
        <end position="19"/>
    </location>
</feature>
<gene>
    <name evidence="7" type="ORF">GL263_05175</name>
</gene>
<evidence type="ECO:0000256" key="1">
    <source>
        <dbReference type="ARBA" id="ARBA00010062"/>
    </source>
</evidence>
<dbReference type="Pfam" id="PF13458">
    <property type="entry name" value="Peripla_BP_6"/>
    <property type="match status" value="1"/>
</dbReference>
<evidence type="ECO:0000256" key="4">
    <source>
        <dbReference type="ARBA" id="ARBA00022970"/>
    </source>
</evidence>
<keyword evidence="3 5" id="KW-0732">Signal</keyword>
<keyword evidence="8" id="KW-1185">Reference proteome</keyword>
<feature type="chain" id="PRO_5045242352" evidence="5">
    <location>
        <begin position="20"/>
        <end position="384"/>
    </location>
</feature>
<keyword evidence="4" id="KW-0029">Amino-acid transport</keyword>
<dbReference type="InterPro" id="IPR028081">
    <property type="entry name" value="Leu-bd"/>
</dbReference>
<dbReference type="PRINTS" id="PR00337">
    <property type="entry name" value="LEUILEVALBP"/>
</dbReference>
<feature type="domain" description="Leucine-binding protein" evidence="6">
    <location>
        <begin position="33"/>
        <end position="371"/>
    </location>
</feature>
<dbReference type="RefSeq" id="WP_182854369.1">
    <property type="nucleotide sequence ID" value="NZ_WMLF01000044.1"/>
</dbReference>
<evidence type="ECO:0000256" key="5">
    <source>
        <dbReference type="SAM" id="SignalP"/>
    </source>
</evidence>
<dbReference type="InterPro" id="IPR028082">
    <property type="entry name" value="Peripla_BP_I"/>
</dbReference>
<evidence type="ECO:0000256" key="2">
    <source>
        <dbReference type="ARBA" id="ARBA00022448"/>
    </source>
</evidence>
<dbReference type="Proteomes" id="UP000766698">
    <property type="component" value="Unassembled WGS sequence"/>
</dbReference>
<dbReference type="PROSITE" id="PS51257">
    <property type="entry name" value="PROKAR_LIPOPROTEIN"/>
    <property type="match status" value="1"/>
</dbReference>
<proteinExistence type="inferred from homology"/>
<dbReference type="CDD" id="cd06342">
    <property type="entry name" value="PBP1_ABC_LIVBP-like"/>
    <property type="match status" value="1"/>
</dbReference>
<evidence type="ECO:0000256" key="3">
    <source>
        <dbReference type="ARBA" id="ARBA00022729"/>
    </source>
</evidence>